<organism evidence="13 14">
    <name type="scientific">Pholiota conissans</name>
    <dbReference type="NCBI Taxonomy" id="109636"/>
    <lineage>
        <taxon>Eukaryota</taxon>
        <taxon>Fungi</taxon>
        <taxon>Dikarya</taxon>
        <taxon>Basidiomycota</taxon>
        <taxon>Agaricomycotina</taxon>
        <taxon>Agaricomycetes</taxon>
        <taxon>Agaricomycetidae</taxon>
        <taxon>Agaricales</taxon>
        <taxon>Agaricineae</taxon>
        <taxon>Strophariaceae</taxon>
        <taxon>Pholiota</taxon>
    </lineage>
</organism>
<keyword evidence="5" id="KW-0547">Nucleotide-binding</keyword>
<evidence type="ECO:0000256" key="10">
    <source>
        <dbReference type="SAM" id="Phobius"/>
    </source>
</evidence>
<feature type="compositionally biased region" description="Polar residues" evidence="9">
    <location>
        <begin position="423"/>
        <end position="437"/>
    </location>
</feature>
<evidence type="ECO:0000256" key="9">
    <source>
        <dbReference type="SAM" id="MobiDB-lite"/>
    </source>
</evidence>
<comment type="subcellular location">
    <subcellularLocation>
        <location evidence="1">Membrane</location>
        <topology evidence="1">Multi-pass membrane protein</topology>
    </subcellularLocation>
</comment>
<feature type="transmembrane region" description="Helical" evidence="10">
    <location>
        <begin position="139"/>
        <end position="159"/>
    </location>
</feature>
<keyword evidence="4" id="KW-0677">Repeat</keyword>
<dbReference type="PROSITE" id="PS50893">
    <property type="entry name" value="ABC_TRANSPORTER_2"/>
    <property type="match status" value="2"/>
</dbReference>
<evidence type="ECO:0000256" key="7">
    <source>
        <dbReference type="ARBA" id="ARBA00022989"/>
    </source>
</evidence>
<dbReference type="GO" id="GO:0005524">
    <property type="term" value="F:ATP binding"/>
    <property type="evidence" value="ECO:0007669"/>
    <property type="project" value="UniProtKB-KW"/>
</dbReference>
<dbReference type="Gene3D" id="1.20.1560.10">
    <property type="entry name" value="ABC transporter type 1, transmembrane domain"/>
    <property type="match status" value="2"/>
</dbReference>
<dbReference type="PANTHER" id="PTHR24223:SF356">
    <property type="entry name" value="ATP-BINDING CASSETTE TRANSPORTER ABC4"/>
    <property type="match status" value="1"/>
</dbReference>
<feature type="domain" description="ABC transporter" evidence="11">
    <location>
        <begin position="726"/>
        <end position="967"/>
    </location>
</feature>
<keyword evidence="2" id="KW-0813">Transport</keyword>
<keyword evidence="6" id="KW-0067">ATP-binding</keyword>
<dbReference type="FunFam" id="1.20.1560.10:FF:000013">
    <property type="entry name" value="ABC transporter C family member 2"/>
    <property type="match status" value="1"/>
</dbReference>
<feature type="transmembrane region" description="Helical" evidence="10">
    <location>
        <begin position="1168"/>
        <end position="1187"/>
    </location>
</feature>
<name>A0A9P6CVU0_9AGAR</name>
<accession>A0A9P6CVU0</accession>
<evidence type="ECO:0000256" key="2">
    <source>
        <dbReference type="ARBA" id="ARBA00022448"/>
    </source>
</evidence>
<dbReference type="EMBL" id="MU155183">
    <property type="protein sequence ID" value="KAF9481117.1"/>
    <property type="molecule type" value="Genomic_DNA"/>
</dbReference>
<sequence length="1604" mass="178093">MDLSNQWGIRLLVYSWALGKADKEWQDFIPRDTLVIPFAIALGFNVLRIMSWGIRLVSRRRSNQDSVTLDEEPNTPVSFKQAVSAHARNQNGWTIYLYAVARFIGCMILLGLSSFTLLRSSGIKFGPNMLPLLVQNPETYIFLTYLYSSFISLTSLSAYESTVISMRYNTLILLSAFSVYVYRDIWPLATYNDIPVDASEGILLWIKLSVLFITAAVIPLFVPTKYTPADPKNPMPEPNPEQTASWFSFVTFSFLDPIIFLGARTDHLSPDQLPPLRDTDASENLIKKAFSLIDPFKMIKPRHLFFRLMRVFGKHYALIGLCHTLRAFVQFLSPIAIYRVLNYLENGGVGDNMRPWFWILILFVGPVVADEFSHIHLYIATTVLTHAEALITELIFEHSLRIRFTAKEASGKSTQPDEDSATVIGTPSQDNASTVDVSLTEDESECGGESQPASATKPSSKGKDKVTTPSPVPAPVVPAVTNKKEDGKQGDKKDDNLIGRINNLVTSDLNNITGARDFLFLVWAAPLQIILCTLFLYRLLGWSSFIGTAFTILLIPAPGYAAKLTQDVQRKKMKKTDARVQAVTEVVNVLRMVKLFGWEEKMSKRIREARDDELNSIWWLKVLQSITGIINSIIPTISMLITYTTYTVVMKQQLTPSIIFSSLTVFSRLQLQLSMISWQISSFVEGKVSLERVDAFLRETELLDAFADPNREHTMGECPSFNKDVIGFKDCSFAWSVGAKEGSSTPSRRSYRLRINDELFFKPNCINLIIGPTGSGKTSMLMALLGEMHFVPDGPDSWFNLPRENGVAYATQESWVQNETIRSNILFGSPYDEVRYCKVLHQCALDKDLSLFEAGDNTEVGEKGITLSGGQKARVTLARAVYSQAQVILLDDILAALDVHTAAWIVEKCLKGDLIKDRTVLLVTHNITLVSPLAKYIVSIGQDGVLSTQSTSIDVPLASDPILANEAKLDKEELNIGNQEVPSLAKKEDPAQGKLIIAEEVAKGHVTWKSLKLFLSGLGGKYPILFFALWIFGLVFTELIYAFQTWFLGYWGSQYENHDPSEVRVSFYCSVYSLIVMLTIVASNAHYFLYVTGSMRASRTINTQLVESVLRSTLRWLDQTPTARIIARFTQDIQKVDGAIASGFLTLISVCLAMVSCLGIIMIFSPVFIFPGILVAVLGFYVGNMYLKAQLSAMREKSNARSPVLAHFSAAVAGVVSVRAYGAQAAFRAESLKRIDHYTRMSRTTYNLNRWIDFRIDLLGVTFSVALAAYLVYGRHIGASNTGFSLNMSSEFCTMILLCVRFFNDFEVQSNSLERIQSYIDIEHEPKNSASGDPPAAWPTSGDLRVENLSARYSRDGPTILHGISFHVESGQRIGIVGRTGSGKSSLTLALLRCIITEGTVYYDGIPTNTINLDVLRSNITIIPQVPELISGTLRRNLDPFDQYDDAALNDALRSAGLFSLQDELGEARITLDTNITIGGGNLSVGEKQILALARAMIRGSKLLILDEATSAIDYKTDAVIQATLRHELNPDVTVLTVAHRLQTIMDADKIMVLDDGRIREFDTPKALLEKETSLFKALVDESGDKLALYAIAESKGAASGSSA</sequence>
<dbReference type="PANTHER" id="PTHR24223">
    <property type="entry name" value="ATP-BINDING CASSETTE SUB-FAMILY C"/>
    <property type="match status" value="1"/>
</dbReference>
<dbReference type="InterPro" id="IPR011527">
    <property type="entry name" value="ABC1_TM_dom"/>
</dbReference>
<evidence type="ECO:0000313" key="13">
    <source>
        <dbReference type="EMBL" id="KAF9481117.1"/>
    </source>
</evidence>
<dbReference type="CDD" id="cd18596">
    <property type="entry name" value="ABC_6TM_VMR1_D1_like"/>
    <property type="match status" value="1"/>
</dbReference>
<feature type="transmembrane region" description="Helical" evidence="10">
    <location>
        <begin position="1256"/>
        <end position="1273"/>
    </location>
</feature>
<dbReference type="OrthoDB" id="6500128at2759"/>
<feature type="transmembrane region" description="Helical" evidence="10">
    <location>
        <begin position="1022"/>
        <end position="1043"/>
    </location>
</feature>
<dbReference type="CDD" id="cd18604">
    <property type="entry name" value="ABC_6TM_VMR1_D2_like"/>
    <property type="match status" value="1"/>
</dbReference>
<feature type="transmembrane region" description="Helical" evidence="10">
    <location>
        <begin position="34"/>
        <end position="54"/>
    </location>
</feature>
<dbReference type="Gene3D" id="3.40.50.300">
    <property type="entry name" value="P-loop containing nucleotide triphosphate hydrolases"/>
    <property type="match status" value="2"/>
</dbReference>
<feature type="transmembrane region" description="Helical" evidence="10">
    <location>
        <begin position="202"/>
        <end position="222"/>
    </location>
</feature>
<dbReference type="SUPFAM" id="SSF52540">
    <property type="entry name" value="P-loop containing nucleoside triphosphate hydrolases"/>
    <property type="match status" value="2"/>
</dbReference>
<feature type="domain" description="ABC transmembrane type-1" evidence="12">
    <location>
        <begin position="494"/>
        <end position="685"/>
    </location>
</feature>
<keyword evidence="14" id="KW-1185">Reference proteome</keyword>
<evidence type="ECO:0000256" key="3">
    <source>
        <dbReference type="ARBA" id="ARBA00022692"/>
    </source>
</evidence>
<feature type="transmembrane region" description="Helical" evidence="10">
    <location>
        <begin position="518"/>
        <end position="539"/>
    </location>
</feature>
<feature type="compositionally biased region" description="Basic and acidic residues" evidence="9">
    <location>
        <begin position="482"/>
        <end position="496"/>
    </location>
</feature>
<comment type="caution">
    <text evidence="13">The sequence shown here is derived from an EMBL/GenBank/DDBJ whole genome shotgun (WGS) entry which is preliminary data.</text>
</comment>
<protein>
    <submittedName>
        <fullName evidence="13">Multidrug resistance-associated ABC transporter</fullName>
    </submittedName>
</protein>
<evidence type="ECO:0000256" key="6">
    <source>
        <dbReference type="ARBA" id="ARBA00022840"/>
    </source>
</evidence>
<dbReference type="SUPFAM" id="SSF90123">
    <property type="entry name" value="ABC transporter transmembrane region"/>
    <property type="match status" value="2"/>
</dbReference>
<dbReference type="GO" id="GO:0016020">
    <property type="term" value="C:membrane"/>
    <property type="evidence" value="ECO:0007669"/>
    <property type="project" value="UniProtKB-SubCell"/>
</dbReference>
<feature type="transmembrane region" description="Helical" evidence="10">
    <location>
        <begin position="166"/>
        <end position="182"/>
    </location>
</feature>
<dbReference type="PROSITE" id="PS50929">
    <property type="entry name" value="ABC_TM1F"/>
    <property type="match status" value="2"/>
</dbReference>
<gene>
    <name evidence="13" type="ORF">BDN70DRAFT_876724</name>
</gene>
<feature type="transmembrane region" description="Helical" evidence="10">
    <location>
        <begin position="353"/>
        <end position="369"/>
    </location>
</feature>
<dbReference type="InterPro" id="IPR017871">
    <property type="entry name" value="ABC_transporter-like_CS"/>
</dbReference>
<keyword evidence="3 10" id="KW-0812">Transmembrane</keyword>
<dbReference type="CDD" id="cd03244">
    <property type="entry name" value="ABCC_MRP_domain2"/>
    <property type="match status" value="1"/>
</dbReference>
<evidence type="ECO:0000256" key="4">
    <source>
        <dbReference type="ARBA" id="ARBA00022737"/>
    </source>
</evidence>
<dbReference type="PROSITE" id="PS00211">
    <property type="entry name" value="ABC_TRANSPORTER_1"/>
    <property type="match status" value="1"/>
</dbReference>
<dbReference type="InterPro" id="IPR003439">
    <property type="entry name" value="ABC_transporter-like_ATP-bd"/>
</dbReference>
<evidence type="ECO:0000256" key="1">
    <source>
        <dbReference type="ARBA" id="ARBA00004141"/>
    </source>
</evidence>
<feature type="region of interest" description="Disordered" evidence="9">
    <location>
        <begin position="408"/>
        <end position="496"/>
    </location>
</feature>
<dbReference type="GO" id="GO:0140359">
    <property type="term" value="F:ABC-type transporter activity"/>
    <property type="evidence" value="ECO:0007669"/>
    <property type="project" value="InterPro"/>
</dbReference>
<dbReference type="InterPro" id="IPR003593">
    <property type="entry name" value="AAA+_ATPase"/>
</dbReference>
<dbReference type="InterPro" id="IPR027417">
    <property type="entry name" value="P-loop_NTPase"/>
</dbReference>
<evidence type="ECO:0000256" key="5">
    <source>
        <dbReference type="ARBA" id="ARBA00022741"/>
    </source>
</evidence>
<dbReference type="CDD" id="cd03250">
    <property type="entry name" value="ABCC_MRP_domain1"/>
    <property type="match status" value="1"/>
</dbReference>
<evidence type="ECO:0000313" key="14">
    <source>
        <dbReference type="Proteomes" id="UP000807469"/>
    </source>
</evidence>
<dbReference type="InterPro" id="IPR036640">
    <property type="entry name" value="ABC1_TM_sf"/>
</dbReference>
<dbReference type="Proteomes" id="UP000807469">
    <property type="component" value="Unassembled WGS sequence"/>
</dbReference>
<evidence type="ECO:0000256" key="8">
    <source>
        <dbReference type="ARBA" id="ARBA00023136"/>
    </source>
</evidence>
<dbReference type="Pfam" id="PF00005">
    <property type="entry name" value="ABC_tran"/>
    <property type="match status" value="2"/>
</dbReference>
<feature type="transmembrane region" description="Helical" evidence="10">
    <location>
        <begin position="95"/>
        <end position="119"/>
    </location>
</feature>
<dbReference type="InterPro" id="IPR050173">
    <property type="entry name" value="ABC_transporter_C-like"/>
</dbReference>
<dbReference type="FunFam" id="3.40.50.300:FF:000838">
    <property type="entry name" value="ABC multidrug transporter (Eurofung)"/>
    <property type="match status" value="1"/>
</dbReference>
<feature type="domain" description="ABC transmembrane type-1" evidence="12">
    <location>
        <begin position="1028"/>
        <end position="1307"/>
    </location>
</feature>
<feature type="transmembrane region" description="Helical" evidence="10">
    <location>
        <begin position="1138"/>
        <end position="1162"/>
    </location>
</feature>
<feature type="transmembrane region" description="Helical" evidence="10">
    <location>
        <begin position="1065"/>
        <end position="1089"/>
    </location>
</feature>
<evidence type="ECO:0000259" key="11">
    <source>
        <dbReference type="PROSITE" id="PS50893"/>
    </source>
</evidence>
<keyword evidence="8 10" id="KW-0472">Membrane</keyword>
<dbReference type="SMART" id="SM00382">
    <property type="entry name" value="AAA"/>
    <property type="match status" value="2"/>
</dbReference>
<reference evidence="13" key="1">
    <citation type="submission" date="2020-11" db="EMBL/GenBank/DDBJ databases">
        <authorList>
            <consortium name="DOE Joint Genome Institute"/>
            <person name="Ahrendt S."/>
            <person name="Riley R."/>
            <person name="Andreopoulos W."/>
            <person name="Labutti K."/>
            <person name="Pangilinan J."/>
            <person name="Ruiz-Duenas F.J."/>
            <person name="Barrasa J.M."/>
            <person name="Sanchez-Garcia M."/>
            <person name="Camarero S."/>
            <person name="Miyauchi S."/>
            <person name="Serrano A."/>
            <person name="Linde D."/>
            <person name="Babiker R."/>
            <person name="Drula E."/>
            <person name="Ayuso-Fernandez I."/>
            <person name="Pacheco R."/>
            <person name="Padilla G."/>
            <person name="Ferreira P."/>
            <person name="Barriuso J."/>
            <person name="Kellner H."/>
            <person name="Castanera R."/>
            <person name="Alfaro M."/>
            <person name="Ramirez L."/>
            <person name="Pisabarro A.G."/>
            <person name="Kuo A."/>
            <person name="Tritt A."/>
            <person name="Lipzen A."/>
            <person name="He G."/>
            <person name="Yan M."/>
            <person name="Ng V."/>
            <person name="Cullen D."/>
            <person name="Martin F."/>
            <person name="Rosso M.-N."/>
            <person name="Henrissat B."/>
            <person name="Hibbett D."/>
            <person name="Martinez A.T."/>
            <person name="Grigoriev I.V."/>
        </authorList>
    </citation>
    <scope>NUCLEOTIDE SEQUENCE</scope>
    <source>
        <strain evidence="13">CIRM-BRFM 674</strain>
    </source>
</reference>
<evidence type="ECO:0000259" key="12">
    <source>
        <dbReference type="PROSITE" id="PS50929"/>
    </source>
</evidence>
<feature type="transmembrane region" description="Helical" evidence="10">
    <location>
        <begin position="545"/>
        <end position="565"/>
    </location>
</feature>
<feature type="domain" description="ABC transporter" evidence="11">
    <location>
        <begin position="1344"/>
        <end position="1581"/>
    </location>
</feature>
<feature type="transmembrane region" description="Helical" evidence="10">
    <location>
        <begin position="316"/>
        <end position="341"/>
    </location>
</feature>
<proteinExistence type="predicted"/>
<keyword evidence="7 10" id="KW-1133">Transmembrane helix</keyword>
<dbReference type="Pfam" id="PF00664">
    <property type="entry name" value="ABC_membrane"/>
    <property type="match status" value="2"/>
</dbReference>
<dbReference type="GO" id="GO:0016887">
    <property type="term" value="F:ATP hydrolysis activity"/>
    <property type="evidence" value="ECO:0007669"/>
    <property type="project" value="InterPro"/>
</dbReference>